<dbReference type="KEGG" id="fbm:MQE35_05365"/>
<evidence type="ECO:0000313" key="9">
    <source>
        <dbReference type="EMBL" id="UOB18720.1"/>
    </source>
</evidence>
<feature type="transmembrane region" description="Helical" evidence="6">
    <location>
        <begin position="343"/>
        <end position="363"/>
    </location>
</feature>
<evidence type="ECO:0000313" key="10">
    <source>
        <dbReference type="Proteomes" id="UP000831290"/>
    </source>
</evidence>
<feature type="transmembrane region" description="Helical" evidence="6">
    <location>
        <begin position="318"/>
        <end position="337"/>
    </location>
</feature>
<organism evidence="9 10">
    <name type="scientific">Abyssalbus ytuae</name>
    <dbReference type="NCBI Taxonomy" id="2926907"/>
    <lineage>
        <taxon>Bacteria</taxon>
        <taxon>Pseudomonadati</taxon>
        <taxon>Bacteroidota</taxon>
        <taxon>Flavobacteriia</taxon>
        <taxon>Flavobacteriales</taxon>
        <taxon>Flavobacteriaceae</taxon>
        <taxon>Abyssalbus</taxon>
    </lineage>
</organism>
<dbReference type="AlphaFoldDB" id="A0A9E6ZQI5"/>
<dbReference type="InterPro" id="IPR004477">
    <property type="entry name" value="ComEC_N"/>
</dbReference>
<dbReference type="GO" id="GO:0005886">
    <property type="term" value="C:plasma membrane"/>
    <property type="evidence" value="ECO:0007669"/>
    <property type="project" value="UniProtKB-SubCell"/>
</dbReference>
<dbReference type="NCBIfam" id="TIGR00360">
    <property type="entry name" value="ComEC_N-term"/>
    <property type="match status" value="1"/>
</dbReference>
<feature type="transmembrane region" description="Helical" evidence="6">
    <location>
        <begin position="434"/>
        <end position="454"/>
    </location>
</feature>
<proteinExistence type="predicted"/>
<keyword evidence="4 6" id="KW-1133">Transmembrane helix</keyword>
<feature type="transmembrane region" description="Helical" evidence="6">
    <location>
        <begin position="16"/>
        <end position="35"/>
    </location>
</feature>
<feature type="domain" description="DUF4131" evidence="8">
    <location>
        <begin position="17"/>
        <end position="176"/>
    </location>
</feature>
<dbReference type="RefSeq" id="WP_255845337.1">
    <property type="nucleotide sequence ID" value="NZ_CP094358.1"/>
</dbReference>
<comment type="subcellular location">
    <subcellularLocation>
        <location evidence="1">Cell membrane</location>
        <topology evidence="1">Multi-pass membrane protein</topology>
    </subcellularLocation>
</comment>
<dbReference type="PANTHER" id="PTHR30619:SF1">
    <property type="entry name" value="RECOMBINATION PROTEIN 2"/>
    <property type="match status" value="1"/>
</dbReference>
<evidence type="ECO:0000256" key="2">
    <source>
        <dbReference type="ARBA" id="ARBA00022475"/>
    </source>
</evidence>
<evidence type="ECO:0000256" key="3">
    <source>
        <dbReference type="ARBA" id="ARBA00022692"/>
    </source>
</evidence>
<dbReference type="InterPro" id="IPR052159">
    <property type="entry name" value="Competence_DNA_uptake"/>
</dbReference>
<dbReference type="InterPro" id="IPR025405">
    <property type="entry name" value="DUF4131"/>
</dbReference>
<dbReference type="PANTHER" id="PTHR30619">
    <property type="entry name" value="DNA INTERNALIZATION/COMPETENCE PROTEIN COMEC/REC2"/>
    <property type="match status" value="1"/>
</dbReference>
<evidence type="ECO:0000256" key="5">
    <source>
        <dbReference type="ARBA" id="ARBA00023136"/>
    </source>
</evidence>
<feature type="transmembrane region" description="Helical" evidence="6">
    <location>
        <begin position="400"/>
        <end position="427"/>
    </location>
</feature>
<evidence type="ECO:0000256" key="1">
    <source>
        <dbReference type="ARBA" id="ARBA00004651"/>
    </source>
</evidence>
<name>A0A9E6ZQI5_9FLAO</name>
<dbReference type="EMBL" id="CP094358">
    <property type="protein sequence ID" value="UOB18720.1"/>
    <property type="molecule type" value="Genomic_DNA"/>
</dbReference>
<keyword evidence="10" id="KW-1185">Reference proteome</keyword>
<feature type="transmembrane region" description="Helical" evidence="6">
    <location>
        <begin position="44"/>
        <end position="63"/>
    </location>
</feature>
<evidence type="ECO:0000256" key="4">
    <source>
        <dbReference type="ARBA" id="ARBA00022989"/>
    </source>
</evidence>
<evidence type="ECO:0000259" key="8">
    <source>
        <dbReference type="Pfam" id="PF13567"/>
    </source>
</evidence>
<feature type="transmembrane region" description="Helical" evidence="6">
    <location>
        <begin position="239"/>
        <end position="260"/>
    </location>
</feature>
<sequence>MVGILLGHYINFNPKTILIITLAFLSLLLSLYLYLNKKYCQSEIFSIFAFFTTISIGILTQSLHKKDNHLNHYTKFIKENTSYPLTMRIHKKLNSGKLYERFEIEILNIDNKETSGKAILNMRKDSTLHQMNIDEVYYTLTGLNKLNDPLNPDQFNYKNYLKKQHIYHQLYLNPNELKLLSGNITTIYGLAALARSKINNSLEKYSFTKNELSVINALLLGQRQDISEEVYNNYTSAGAIHILAVSGLHVGIILLILSYILKPLDYFKKGNIIKLLLILISLWSFAIIAGLSASVVRAVTMFSLVAYAMHIKRATNIYNILAISMFILLLFKPYFIFDVGFQLSYIAVFAIVWIQPIIYRWWVPKFKAVNFFWEIFTVTIAAQLGIIPISLYYFHQFPGLFFISNLVIIPLLGIILGFGIIIIIMALMNVPSNIIFSFYGKIIDTMNKFVWWIAGQEDFLFKDIPFNINLLIASYVFIISFIFFIKKITRQRIIALLISFILVQVAFIYNKYSIQKTQYFIVFHKNRNTVTGYHNGRELTLSEISFENDKIIKSYAIANQISDINSLENKNVFDLKKRGILLVIDSAGVYNIENIKTDHILLKNSPKINLNRAIDIINPKQIIADGSNYKSYIEKWKVSCNERKIPFHATGEKGAYIIKLE</sequence>
<accession>A0A9E6ZQI5</accession>
<keyword evidence="3 6" id="KW-0812">Transmembrane</keyword>
<dbReference type="Pfam" id="PF03772">
    <property type="entry name" value="Competence"/>
    <property type="match status" value="1"/>
</dbReference>
<feature type="transmembrane region" description="Helical" evidence="6">
    <location>
        <begin position="466"/>
        <end position="485"/>
    </location>
</feature>
<keyword evidence="2" id="KW-1003">Cell membrane</keyword>
<dbReference type="Proteomes" id="UP000831290">
    <property type="component" value="Chromosome"/>
</dbReference>
<feature type="transmembrane region" description="Helical" evidence="6">
    <location>
        <begin position="375"/>
        <end position="394"/>
    </location>
</feature>
<keyword evidence="5 6" id="KW-0472">Membrane</keyword>
<evidence type="ECO:0000256" key="6">
    <source>
        <dbReference type="SAM" id="Phobius"/>
    </source>
</evidence>
<feature type="transmembrane region" description="Helical" evidence="6">
    <location>
        <begin position="272"/>
        <end position="289"/>
    </location>
</feature>
<reference evidence="9" key="1">
    <citation type="submission" date="2022-03" db="EMBL/GenBank/DDBJ databases">
        <title>Description of Abyssus ytuae gen. nov., sp. nov., a novel member of the family Flavobacteriaceae isolated from the sediment of Mariana Trench.</title>
        <authorList>
            <person name="Zhang J."/>
            <person name="Xu X."/>
        </authorList>
    </citation>
    <scope>NUCLEOTIDE SEQUENCE</scope>
    <source>
        <strain evidence="9">MT3330</strain>
    </source>
</reference>
<protein>
    <submittedName>
        <fullName evidence="9">ComEC family competence protein</fullName>
    </submittedName>
</protein>
<dbReference type="Pfam" id="PF13567">
    <property type="entry name" value="DUF4131"/>
    <property type="match status" value="1"/>
</dbReference>
<evidence type="ECO:0000259" key="7">
    <source>
        <dbReference type="Pfam" id="PF03772"/>
    </source>
</evidence>
<gene>
    <name evidence="9" type="ORF">MQE35_05365</name>
</gene>
<feature type="transmembrane region" description="Helical" evidence="6">
    <location>
        <begin position="492"/>
        <end position="509"/>
    </location>
</feature>
<feature type="domain" description="ComEC/Rec2-related protein" evidence="7">
    <location>
        <begin position="218"/>
        <end position="485"/>
    </location>
</feature>